<sequence length="216" mass="24128">MSSNTLVLEPDPVKKRLVLLGLPTIAFVAIGAVMFAVFKDFRVGFMFYLAIGGVIYWSVFRYLKSTPQDSRLELGRDGLDLTLSGTVSFHKWESLSRITLVEQVSEDENGKLHAHSHFLALRFLTSDTENPDSPTQVSNADLLIPIDLYISHHRYSGRTEKQEAACKSALDLANTVNAWRDYALNLEIAAVQTPVVQTRNNVLPDLSLEIYAKLTS</sequence>
<keyword evidence="1" id="KW-0472">Membrane</keyword>
<protein>
    <submittedName>
        <fullName evidence="2">Uncharacterized protein</fullName>
    </submittedName>
</protein>
<dbReference type="RefSeq" id="WP_248153359.1">
    <property type="nucleotide sequence ID" value="NZ_JALNMJ010000005.1"/>
</dbReference>
<accession>A0ABT0GSK5</accession>
<feature type="transmembrane region" description="Helical" evidence="1">
    <location>
        <begin position="45"/>
        <end position="63"/>
    </location>
</feature>
<keyword evidence="1" id="KW-1133">Transmembrane helix</keyword>
<reference evidence="2" key="1">
    <citation type="submission" date="2022-04" db="EMBL/GenBank/DDBJ databases">
        <title>Roseibium sp. CAU 1639 isolated from mud.</title>
        <authorList>
            <person name="Kim W."/>
        </authorList>
    </citation>
    <scope>NUCLEOTIDE SEQUENCE</scope>
    <source>
        <strain evidence="2">CAU 1639</strain>
    </source>
</reference>
<dbReference type="EMBL" id="JALNMJ010000005">
    <property type="protein sequence ID" value="MCK7612413.1"/>
    <property type="molecule type" value="Genomic_DNA"/>
</dbReference>
<comment type="caution">
    <text evidence="2">The sequence shown here is derived from an EMBL/GenBank/DDBJ whole genome shotgun (WGS) entry which is preliminary data.</text>
</comment>
<name>A0ABT0GSK5_9HYPH</name>
<evidence type="ECO:0000313" key="2">
    <source>
        <dbReference type="EMBL" id="MCK7612413.1"/>
    </source>
</evidence>
<keyword evidence="1" id="KW-0812">Transmembrane</keyword>
<evidence type="ECO:0000313" key="3">
    <source>
        <dbReference type="Proteomes" id="UP001431221"/>
    </source>
</evidence>
<gene>
    <name evidence="2" type="ORF">M0H32_09595</name>
</gene>
<feature type="transmembrane region" description="Helical" evidence="1">
    <location>
        <begin position="20"/>
        <end position="38"/>
    </location>
</feature>
<organism evidence="2 3">
    <name type="scientific">Roseibium sediminicola</name>
    <dbReference type="NCBI Taxonomy" id="2933272"/>
    <lineage>
        <taxon>Bacteria</taxon>
        <taxon>Pseudomonadati</taxon>
        <taxon>Pseudomonadota</taxon>
        <taxon>Alphaproteobacteria</taxon>
        <taxon>Hyphomicrobiales</taxon>
        <taxon>Stappiaceae</taxon>
        <taxon>Roseibium</taxon>
    </lineage>
</organism>
<proteinExistence type="predicted"/>
<keyword evidence="3" id="KW-1185">Reference proteome</keyword>
<dbReference type="Proteomes" id="UP001431221">
    <property type="component" value="Unassembled WGS sequence"/>
</dbReference>
<evidence type="ECO:0000256" key="1">
    <source>
        <dbReference type="SAM" id="Phobius"/>
    </source>
</evidence>